<gene>
    <name evidence="1" type="ORF">C8J25_1091</name>
</gene>
<dbReference type="InterPro" id="IPR016181">
    <property type="entry name" value="Acyl_CoA_acyltransferase"/>
</dbReference>
<dbReference type="Proteomes" id="UP000244013">
    <property type="component" value="Unassembled WGS sequence"/>
</dbReference>
<name>A0A2T5TZB2_9SPHN</name>
<dbReference type="CDD" id="cd04301">
    <property type="entry name" value="NAT_SF"/>
    <property type="match status" value="1"/>
</dbReference>
<dbReference type="GeneID" id="91007185"/>
<dbReference type="EMBL" id="QAYE01000009">
    <property type="protein sequence ID" value="PTW44574.1"/>
    <property type="molecule type" value="Genomic_DNA"/>
</dbReference>
<comment type="caution">
    <text evidence="1">The sequence shown here is derived from an EMBL/GenBank/DDBJ whole genome shotgun (WGS) entry which is preliminary data.</text>
</comment>
<accession>A0A2T5TZB2</accession>
<dbReference type="SUPFAM" id="SSF55729">
    <property type="entry name" value="Acyl-CoA N-acyltransferases (Nat)"/>
    <property type="match status" value="1"/>
</dbReference>
<dbReference type="RefSeq" id="WP_107955381.1">
    <property type="nucleotide sequence ID" value="NZ_QAYE01000009.1"/>
</dbReference>
<proteinExistence type="predicted"/>
<reference evidence="1 2" key="1">
    <citation type="submission" date="2018-04" db="EMBL/GenBank/DDBJ databases">
        <title>Genomic Encyclopedia of Type Strains, Phase III (KMG-III): the genomes of soil and plant-associated and newly described type strains.</title>
        <authorList>
            <person name="Whitman W."/>
        </authorList>
    </citation>
    <scope>NUCLEOTIDE SEQUENCE [LARGE SCALE GENOMIC DNA]</scope>
    <source>
        <strain evidence="1 2">MA-olki</strain>
    </source>
</reference>
<evidence type="ECO:0008006" key="3">
    <source>
        <dbReference type="Google" id="ProtNLM"/>
    </source>
</evidence>
<organism evidence="1 2">
    <name type="scientific">Sphingomonas faeni</name>
    <dbReference type="NCBI Taxonomy" id="185950"/>
    <lineage>
        <taxon>Bacteria</taxon>
        <taxon>Pseudomonadati</taxon>
        <taxon>Pseudomonadota</taxon>
        <taxon>Alphaproteobacteria</taxon>
        <taxon>Sphingomonadales</taxon>
        <taxon>Sphingomonadaceae</taxon>
        <taxon>Sphingomonas</taxon>
    </lineage>
</organism>
<protein>
    <recommendedName>
        <fullName evidence="3">Acetyltransferase (GNAT) family protein</fullName>
    </recommendedName>
</protein>
<sequence length="169" mass="19573">MVTRSSSQTQFIAEYRFKFPRPWNRVITTVAAEPVALDVRVGRGIFDAEYVGAFDGEELVAVMNTWGPEEPLLYRHIGKTIVDPAYQGHRITRQIIEWWVTSRNECLASDENQTHDGARVWESMIIRDPLLRFFLWHPDGTEIELSVEAGRIVPDPWSDQHTRLLARPR</sequence>
<evidence type="ECO:0000313" key="2">
    <source>
        <dbReference type="Proteomes" id="UP000244013"/>
    </source>
</evidence>
<dbReference type="OrthoDB" id="9799092at2"/>
<dbReference type="AlphaFoldDB" id="A0A2T5TZB2"/>
<evidence type="ECO:0000313" key="1">
    <source>
        <dbReference type="EMBL" id="PTW44574.1"/>
    </source>
</evidence>
<dbReference type="Gene3D" id="3.40.630.30">
    <property type="match status" value="1"/>
</dbReference>